<dbReference type="InterPro" id="IPR005107">
    <property type="entry name" value="CO_DH_flav_C"/>
</dbReference>
<dbReference type="Proteomes" id="UP000581135">
    <property type="component" value="Unassembled WGS sequence"/>
</dbReference>
<keyword evidence="3 5" id="KW-0560">Oxidoreductase</keyword>
<accession>A0A839SVI2</accession>
<dbReference type="SUPFAM" id="SSF56176">
    <property type="entry name" value="FAD-binding/transporter-associated domain-like"/>
    <property type="match status" value="1"/>
</dbReference>
<dbReference type="SUPFAM" id="SSF55447">
    <property type="entry name" value="CO dehydrogenase flavoprotein C-terminal domain-like"/>
    <property type="match status" value="1"/>
</dbReference>
<dbReference type="Gene3D" id="3.30.465.10">
    <property type="match status" value="1"/>
</dbReference>
<feature type="domain" description="FAD-binding PCMH-type" evidence="4">
    <location>
        <begin position="1"/>
        <end position="170"/>
    </location>
</feature>
<evidence type="ECO:0000313" key="6">
    <source>
        <dbReference type="Proteomes" id="UP000581135"/>
    </source>
</evidence>
<sequence>MYQFDYKRPASLDEAAKALAGAGDGKILAGGMTLIPTLKQRLAMPSDLIDLGGIAEIKGVCEEDGAIVIGAMTTHAEVAANDLVKSRLPALAALAEGIGDPQVRHRGTIGGSVANSDPAADYPAGLLGCGAVIRTNKREIAADDFFTGLFETALEENEIIRSVVFPVPEKAAYVKFANPASRYAIVGVFVSQGVVGTRVAVTGAGPCAFRATEMEAALTANFTPVALKGLTVSAADLNSDLHASAEYRAHLVSVIAARAVAAAAG</sequence>
<keyword evidence="6" id="KW-1185">Reference proteome</keyword>
<dbReference type="Pfam" id="PF00941">
    <property type="entry name" value="FAD_binding_5"/>
    <property type="match status" value="1"/>
</dbReference>
<evidence type="ECO:0000256" key="3">
    <source>
        <dbReference type="ARBA" id="ARBA00023002"/>
    </source>
</evidence>
<dbReference type="GO" id="GO:0071949">
    <property type="term" value="F:FAD binding"/>
    <property type="evidence" value="ECO:0007669"/>
    <property type="project" value="InterPro"/>
</dbReference>
<proteinExistence type="predicted"/>
<evidence type="ECO:0000256" key="1">
    <source>
        <dbReference type="ARBA" id="ARBA00022630"/>
    </source>
</evidence>
<dbReference type="InterPro" id="IPR016167">
    <property type="entry name" value="FAD-bd_PCMH_sub1"/>
</dbReference>
<dbReference type="InterPro" id="IPR016169">
    <property type="entry name" value="FAD-bd_PCMH_sub2"/>
</dbReference>
<dbReference type="EC" id="1.2.7.4" evidence="5"/>
<dbReference type="RefSeq" id="WP_183416302.1">
    <property type="nucleotide sequence ID" value="NZ_JACHXA010000004.1"/>
</dbReference>
<keyword evidence="2" id="KW-0274">FAD</keyword>
<dbReference type="Gene3D" id="3.30.390.50">
    <property type="entry name" value="CO dehydrogenase flavoprotein, C-terminal domain"/>
    <property type="match status" value="1"/>
</dbReference>
<dbReference type="InterPro" id="IPR002346">
    <property type="entry name" value="Mopterin_DH_FAD-bd"/>
</dbReference>
<dbReference type="EMBL" id="JACHXA010000004">
    <property type="protein sequence ID" value="MBB3065476.1"/>
    <property type="molecule type" value="Genomic_DNA"/>
</dbReference>
<gene>
    <name evidence="5" type="ORF">FHR98_001763</name>
</gene>
<dbReference type="GO" id="GO:0043885">
    <property type="term" value="F:anaerobic carbon-monoxide dehydrogenase activity"/>
    <property type="evidence" value="ECO:0007669"/>
    <property type="project" value="UniProtKB-EC"/>
</dbReference>
<keyword evidence="1" id="KW-0285">Flavoprotein</keyword>
<organism evidence="5 6">
    <name type="scientific">Limibacillus halophilus</name>
    <dbReference type="NCBI Taxonomy" id="1579333"/>
    <lineage>
        <taxon>Bacteria</taxon>
        <taxon>Pseudomonadati</taxon>
        <taxon>Pseudomonadota</taxon>
        <taxon>Alphaproteobacteria</taxon>
        <taxon>Rhodospirillales</taxon>
        <taxon>Rhodovibrionaceae</taxon>
        <taxon>Limibacillus</taxon>
    </lineage>
</organism>
<evidence type="ECO:0000259" key="4">
    <source>
        <dbReference type="PROSITE" id="PS51387"/>
    </source>
</evidence>
<dbReference type="Gene3D" id="3.30.43.10">
    <property type="entry name" value="Uridine Diphospho-n-acetylenolpyruvylglucosamine Reductase, domain 2"/>
    <property type="match status" value="1"/>
</dbReference>
<dbReference type="PANTHER" id="PTHR42659">
    <property type="entry name" value="XANTHINE DEHYDROGENASE SUBUNIT C-RELATED"/>
    <property type="match status" value="1"/>
</dbReference>
<dbReference type="InterPro" id="IPR036683">
    <property type="entry name" value="CO_DH_flav_C_dom_sf"/>
</dbReference>
<evidence type="ECO:0000256" key="2">
    <source>
        <dbReference type="ARBA" id="ARBA00022827"/>
    </source>
</evidence>
<dbReference type="InterPro" id="IPR051312">
    <property type="entry name" value="Diverse_Substr_Oxidored"/>
</dbReference>
<dbReference type="SMART" id="SM01092">
    <property type="entry name" value="CO_deh_flav_C"/>
    <property type="match status" value="1"/>
</dbReference>
<dbReference type="InterPro" id="IPR036318">
    <property type="entry name" value="FAD-bd_PCMH-like_sf"/>
</dbReference>
<reference evidence="5 6" key="1">
    <citation type="submission" date="2020-08" db="EMBL/GenBank/DDBJ databases">
        <title>Genomic Encyclopedia of Type Strains, Phase III (KMG-III): the genomes of soil and plant-associated and newly described type strains.</title>
        <authorList>
            <person name="Whitman W."/>
        </authorList>
    </citation>
    <scope>NUCLEOTIDE SEQUENCE [LARGE SCALE GENOMIC DNA]</scope>
    <source>
        <strain evidence="5 6">CECT 8803</strain>
    </source>
</reference>
<comment type="caution">
    <text evidence="5">The sequence shown here is derived from an EMBL/GenBank/DDBJ whole genome shotgun (WGS) entry which is preliminary data.</text>
</comment>
<dbReference type="AlphaFoldDB" id="A0A839SVI2"/>
<dbReference type="PANTHER" id="PTHR42659:SF2">
    <property type="entry name" value="XANTHINE DEHYDROGENASE SUBUNIT C-RELATED"/>
    <property type="match status" value="1"/>
</dbReference>
<protein>
    <submittedName>
        <fullName evidence="5">Carbon-monoxide dehydrogenase medium subunit</fullName>
        <ecNumber evidence="5">1.2.7.4</ecNumber>
    </submittedName>
</protein>
<dbReference type="InterPro" id="IPR016166">
    <property type="entry name" value="FAD-bd_PCMH"/>
</dbReference>
<dbReference type="PROSITE" id="PS51387">
    <property type="entry name" value="FAD_PCMH"/>
    <property type="match status" value="1"/>
</dbReference>
<dbReference type="FunFam" id="3.30.465.10:FF:000017">
    <property type="entry name" value="Xanthine dehydrogenase, FAD binding subunit"/>
    <property type="match status" value="1"/>
</dbReference>
<name>A0A839SVI2_9PROT</name>
<evidence type="ECO:0000313" key="5">
    <source>
        <dbReference type="EMBL" id="MBB3065476.1"/>
    </source>
</evidence>